<evidence type="ECO:0000259" key="4">
    <source>
        <dbReference type="Pfam" id="PF25521"/>
    </source>
</evidence>
<dbReference type="Pfam" id="PF12796">
    <property type="entry name" value="Ank_2"/>
    <property type="match status" value="3"/>
</dbReference>
<dbReference type="Pfam" id="PF25521">
    <property type="entry name" value="WHD_TANC1"/>
    <property type="match status" value="1"/>
</dbReference>
<organism evidence="5 6">
    <name type="scientific">Paramuricea clavata</name>
    <name type="common">Red gorgonian</name>
    <name type="synonym">Violescent sea-whip</name>
    <dbReference type="NCBI Taxonomy" id="317549"/>
    <lineage>
        <taxon>Eukaryota</taxon>
        <taxon>Metazoa</taxon>
        <taxon>Cnidaria</taxon>
        <taxon>Anthozoa</taxon>
        <taxon>Octocorallia</taxon>
        <taxon>Malacalcyonacea</taxon>
        <taxon>Plexauridae</taxon>
        <taxon>Paramuricea</taxon>
    </lineage>
</organism>
<dbReference type="InterPro" id="IPR027897">
    <property type="entry name" value="DUF4559"/>
</dbReference>
<dbReference type="Pfam" id="PF00023">
    <property type="entry name" value="Ank"/>
    <property type="match status" value="1"/>
</dbReference>
<gene>
    <name evidence="5" type="ORF">PACLA_8A024507</name>
</gene>
<dbReference type="InterPro" id="IPR056884">
    <property type="entry name" value="NPHP3-like_N"/>
</dbReference>
<evidence type="ECO:0000256" key="1">
    <source>
        <dbReference type="ARBA" id="ARBA00022737"/>
    </source>
</evidence>
<evidence type="ECO:0000259" key="3">
    <source>
        <dbReference type="Pfam" id="PF24883"/>
    </source>
</evidence>
<feature type="domain" description="TANC1/2-like winged helix" evidence="4">
    <location>
        <begin position="716"/>
        <end position="840"/>
    </location>
</feature>
<dbReference type="Gene3D" id="1.25.40.20">
    <property type="entry name" value="Ankyrin repeat-containing domain"/>
    <property type="match status" value="4"/>
</dbReference>
<evidence type="ECO:0000313" key="6">
    <source>
        <dbReference type="Proteomes" id="UP001152795"/>
    </source>
</evidence>
<feature type="domain" description="Nephrocystin 3-like N-terminal" evidence="3">
    <location>
        <begin position="443"/>
        <end position="601"/>
    </location>
</feature>
<keyword evidence="2" id="KW-0040">ANK repeat</keyword>
<dbReference type="PRINTS" id="PR01415">
    <property type="entry name" value="ANKYRIN"/>
</dbReference>
<evidence type="ECO:0000256" key="2">
    <source>
        <dbReference type="ARBA" id="ARBA00023043"/>
    </source>
</evidence>
<name>A0A6S7HWU2_PARCT</name>
<reference evidence="5" key="1">
    <citation type="submission" date="2020-04" db="EMBL/GenBank/DDBJ databases">
        <authorList>
            <person name="Alioto T."/>
            <person name="Alioto T."/>
            <person name="Gomez Garrido J."/>
        </authorList>
    </citation>
    <scope>NUCLEOTIDE SEQUENCE</scope>
    <source>
        <strain evidence="5">A484AB</strain>
    </source>
</reference>
<dbReference type="PROSITE" id="PS50297">
    <property type="entry name" value="ANK_REP_REGION"/>
    <property type="match status" value="4"/>
</dbReference>
<dbReference type="InterPro" id="IPR027417">
    <property type="entry name" value="P-loop_NTPase"/>
</dbReference>
<dbReference type="SUPFAM" id="SSF48403">
    <property type="entry name" value="Ankyrin repeat"/>
    <property type="match status" value="3"/>
</dbReference>
<dbReference type="SUPFAM" id="SSF52540">
    <property type="entry name" value="P-loop containing nucleoside triphosphate hydrolases"/>
    <property type="match status" value="1"/>
</dbReference>
<dbReference type="PANTHER" id="PTHR24198">
    <property type="entry name" value="ANKYRIN REPEAT AND PROTEIN KINASE DOMAIN-CONTAINING PROTEIN"/>
    <property type="match status" value="1"/>
</dbReference>
<keyword evidence="6" id="KW-1185">Reference proteome</keyword>
<comment type="caution">
    <text evidence="5">The sequence shown here is derived from an EMBL/GenBank/DDBJ whole genome shotgun (WGS) entry which is preliminary data.</text>
</comment>
<keyword evidence="1" id="KW-0677">Repeat</keyword>
<sequence>MAKDPGYHNWLAVGEGLGRLRDSLGKYAENKMKELHALITTNVGGPGVKCHCTCTYGKKPKPHGPAHPHGRLGTPCIWAQELKNHHVFSQKKDMPWHQSVGTHWDDPVHGYWEIAKLFMSDLGQNWITTKDPGSTDCLSLLNLLIFCNHFKIQKNTLNAVKCWRNTWAHSPKRIVTDKEKKDAFTAFDNLMTDPELRGIKEAQDCRQDINKIEITDISILEKKELMIIQFQNQELKQILNETKEEMKETKGKVEVTEGKVEVTEGKVEVAEGKIEVAEGKIEVTEGKVEVTEGKVEVAEGKIEVAEGKIEVAEGKIEVAEGKIEVAEGKIEVAEGKIKETKEEIKLANDKIGVVFITVLLFAVSSFSRNIPGLLWSLMAFFMFSQVGDRSVILDYDCPAAVRESPVSQFQFQEFHFSSYLADKREGFVGRKWFFLDLEKIFEENNETVGVLITGAPGSGKTALMSQLICSPYSSLLIHENIIGYHLCEYSKNGKPDGARFVRNLVDQIAARLPKYSEHVMNDEQIRKELASTCHKDPTRCFFSTIVGPLRRLEKHDGLRFIIIDALDECFGSDLKTSEIMEILNNKIKDFPKWLKVILTSRNVTSVLSGLPQKQITRMPLYSTDERNVDDIREFLRFISQNTDFFKRLLTAINYEPNGLEIFWGEIITRAEGNFLFVKLTCQYMIDTNGKFDIHSLPKSLFDLYDSLFKRQFGEVGFKPFRPLFEVLLAVFSPLPFQDVEEILKIEYKVEDISKRIEDVSCFLRFDGDGTIRIYHHSFSDWLINETVALSMNKTRGHKSIARFLLRRITERHIDVTFEELAELFLHILSGQAFETQETAMDLFNITEIREPQTNQSILHYLVTKPSIYLPVLDFFSQKFQTVDVLDARNKTPAFYAASEGFVKNLQCCIDNGADINSFLEGYTEIDPVSVLVRNTGIEEFSLMHAAAAKGHADVVELLMKRNISFPNTSKNYPTPLHLAAGNGHLEVVKLFYVNPDATYDPVVLHHAAARNHSTLVAFLLHTVRLRDICIPCQPEHFSLLSRKTTIQEAHTYFCETALHAAVSRGLINIVRTLLEKGKESLECKHHSGKTVLMDAVERYDSIMVGLLLRHGASVTTECGRKISNDGNKQMCSMYSVDKQHFLYAVSCINDGCEYGNRAIDISAKYGFWNMAEKIPNKQILIDSLLYDNNKAIKVAVAYDQARFVQNIKNTFEEEGLYLQPRAMIEQAVEYCSTKVASLFLNDPVNYKVENVSGLLKYSVRLSQCEVLKAERVSSNCLKVFQDRNLSEEEKAKKESERRLRIIKLLIKTHQREFSISDIGYDGLTLLHYAARYGFKDAVKYLVKLGADVFLEKDGTGITPLMLAIGVLNNLHPSASYRCYTTNDGQFRSCNTTCQDDVARYLIRLQKLSILKCDNESLLMLHLVILNRMPLSLYALLKVGINVNCHRARLVILSTYNRNSGSDELSQVLQMFQMDVSVKCGVFFNSSELHVISYAATPGDFCNFFQPSFNKKRSPLQRLIDRHPRGVRILDECFDAEGYLPIHRAAQGGNLAAIKWFKSIGVNTQLKTRSGHTALQLSTLLLRNNASKLGINLRYRNECFEELLRTFFDTSFKNYSSDSSSSFAKYPILHYASITGLEVFTNVYKKALEIIPTLKRNKFLILDEQDEYGNTPLHMAVRIGREDVVKHLVRLGADINVKNRNDLSPLWVALTYHLNYGEIDLEQHCYTTNDGLFTSCKTTPHDEIARFLLWLQKTSILKCDATTAVLLNMVISKNMPLSLYALLKISVDVNCQEGIFWALSFEHIREGSEEVSKVLKRFEVNVSVRCGVSFNYSELHLISYVAVPDDFDNFFQPSLNKKRSPLQRMIDRHPRGVRILDECFDAEGYLPIHRAAQGGNLAAIKWFKSIGVNTQLKTRGGFTALDISILYLGNVSYGVFTTPSMVRGFRVYKDIVPSWISKHRNQVFEELLRTFFSTSPEYKSEFPCGSTLEGLSPLHIAAVKGFAVLRYVHKKASESFSSLPINCVNKHQLDPVYLAQFYDSVRSEGLIDKNKGNLGTHVRHKLKPFYWSGIWYNLEYYIQNTQNIDKEFAGGSILSAQYPDREVVFIMAFNYLYHPPPLESTEEQLLSESRFIRISDCPGYYESFLKFEETVSSELPDESECDKVFLPHYYWFICLREVKEYRVLIENCPKVLKQLQSWFTSKQRRNRQLSQLILKILGWSDDLKVSNINNQWPFYFLHKKLLKKYKTYEYLNVLNEALEMSDIRFFS</sequence>
<dbReference type="PANTHER" id="PTHR24198:SF165">
    <property type="entry name" value="ANKYRIN REPEAT-CONTAINING PROTEIN-RELATED"/>
    <property type="match status" value="1"/>
</dbReference>
<dbReference type="PROSITE" id="PS50088">
    <property type="entry name" value="ANK_REPEAT"/>
    <property type="match status" value="4"/>
</dbReference>
<dbReference type="Proteomes" id="UP001152795">
    <property type="component" value="Unassembled WGS sequence"/>
</dbReference>
<dbReference type="Gene3D" id="3.40.50.300">
    <property type="entry name" value="P-loop containing nucleotide triphosphate hydrolases"/>
    <property type="match status" value="1"/>
</dbReference>
<dbReference type="Pfam" id="PF24883">
    <property type="entry name" value="NPHP3_N"/>
    <property type="match status" value="1"/>
</dbReference>
<dbReference type="Pfam" id="PF15112">
    <property type="entry name" value="DUF4559"/>
    <property type="match status" value="1"/>
</dbReference>
<dbReference type="InterPro" id="IPR002110">
    <property type="entry name" value="Ankyrin_rpt"/>
</dbReference>
<proteinExistence type="predicted"/>
<evidence type="ECO:0000313" key="5">
    <source>
        <dbReference type="EMBL" id="CAB4010755.1"/>
    </source>
</evidence>
<dbReference type="SMART" id="SM00248">
    <property type="entry name" value="ANK"/>
    <property type="match status" value="13"/>
</dbReference>
<dbReference type="EMBL" id="CACRXK020006893">
    <property type="protein sequence ID" value="CAB4010755.1"/>
    <property type="molecule type" value="Genomic_DNA"/>
</dbReference>
<dbReference type="InterPro" id="IPR058056">
    <property type="entry name" value="WH_TANC1/2"/>
</dbReference>
<dbReference type="InterPro" id="IPR036770">
    <property type="entry name" value="Ankyrin_rpt-contain_sf"/>
</dbReference>
<protein>
    <submittedName>
        <fullName evidence="5">Ankyrin repeat domain-containing 50-like</fullName>
    </submittedName>
</protein>
<dbReference type="Gene3D" id="1.20.5.170">
    <property type="match status" value="1"/>
</dbReference>
<dbReference type="OrthoDB" id="5989012at2759"/>
<dbReference type="SUPFAM" id="SSF57997">
    <property type="entry name" value="Tropomyosin"/>
    <property type="match status" value="1"/>
</dbReference>
<accession>A0A6S7HWU2</accession>